<name>A0A1C7ME95_GRIFR</name>
<dbReference type="Pfam" id="PF02096">
    <property type="entry name" value="60KD_IMP"/>
    <property type="match status" value="1"/>
</dbReference>
<comment type="subcellular location">
    <subcellularLocation>
        <location evidence="9">Membrane</location>
        <topology evidence="9">Multi-pass membrane protein</topology>
    </subcellularLocation>
    <subcellularLocation>
        <location evidence="1">Mitochondrion inner membrane</location>
        <topology evidence="1">Multi-pass membrane protein</topology>
    </subcellularLocation>
</comment>
<evidence type="ECO:0000259" key="11">
    <source>
        <dbReference type="Pfam" id="PF02096"/>
    </source>
</evidence>
<keyword evidence="6 10" id="KW-1133">Transmembrane helix</keyword>
<dbReference type="GO" id="GO:0032979">
    <property type="term" value="P:protein insertion into mitochondrial inner membrane from matrix"/>
    <property type="evidence" value="ECO:0007669"/>
    <property type="project" value="TreeGrafter"/>
</dbReference>
<evidence type="ECO:0000256" key="10">
    <source>
        <dbReference type="SAM" id="Phobius"/>
    </source>
</evidence>
<dbReference type="GO" id="GO:0032977">
    <property type="term" value="F:membrane insertase activity"/>
    <property type="evidence" value="ECO:0007669"/>
    <property type="project" value="InterPro"/>
</dbReference>
<accession>A0A1C7ME95</accession>
<feature type="domain" description="Membrane insertase YidC/Oxa/ALB C-terminal" evidence="11">
    <location>
        <begin position="170"/>
        <end position="364"/>
    </location>
</feature>
<evidence type="ECO:0000256" key="2">
    <source>
        <dbReference type="ARBA" id="ARBA00009877"/>
    </source>
</evidence>
<keyword evidence="3 9" id="KW-0812">Transmembrane</keyword>
<dbReference type="CDD" id="cd20069">
    <property type="entry name" value="5TM_Oxa1-like"/>
    <property type="match status" value="1"/>
</dbReference>
<feature type="transmembrane region" description="Helical" evidence="10">
    <location>
        <begin position="239"/>
        <end position="262"/>
    </location>
</feature>
<dbReference type="GO" id="GO:0005743">
    <property type="term" value="C:mitochondrial inner membrane"/>
    <property type="evidence" value="ECO:0007669"/>
    <property type="project" value="UniProtKB-SubCell"/>
</dbReference>
<keyword evidence="8 10" id="KW-0472">Membrane</keyword>
<dbReference type="EMBL" id="LUGG01000005">
    <property type="protein sequence ID" value="OBZ74719.1"/>
    <property type="molecule type" value="Genomic_DNA"/>
</dbReference>
<keyword evidence="7" id="KW-0496">Mitochondrion</keyword>
<evidence type="ECO:0000256" key="5">
    <source>
        <dbReference type="ARBA" id="ARBA00022946"/>
    </source>
</evidence>
<protein>
    <submittedName>
        <fullName evidence="12">Mitochondrial inner membrane protein OXA1L</fullName>
    </submittedName>
</protein>
<evidence type="ECO:0000313" key="13">
    <source>
        <dbReference type="Proteomes" id="UP000092993"/>
    </source>
</evidence>
<sequence>MSRLSPRISRQVLQRSQIRSLSGVSLQHARPFLARDNGLRLPGHVRNYWWSSKSPAVPETSGLTSLSEDPIPPSPVSELLPAGTATVLESTPEQPLRDAAPLLDSTNASDISTALDTIPTDAVPFDLPAALSIHSLNYGDLAALGLAGWSPAGLCRWGIELLQVSTGMPWFWTIVTATVLSRVFLFPFAVKSIRSSASLAPYQNEVNAIRKEMQVAQAKRDTLGMQRVMLKQKMIYEKAGVSIGGMALMPIIQLPVALGMFFGVRGLCDYPLEQLKHSGLDLLPDLTIADPTYILPVASAVLVNLQLTLSMNDLTAAPHMAHVVNGFRVLSIVSIFLMAKLSTGVLVYLITSIVAMTFQSLMLRQPAVRRALGIPILPPNLQNKPASMMDTYAYVKKWFQDKKAEAAAMNRASRR</sequence>
<evidence type="ECO:0000256" key="8">
    <source>
        <dbReference type="ARBA" id="ARBA00023136"/>
    </source>
</evidence>
<comment type="similarity">
    <text evidence="2 9">Belongs to the OXA1/ALB3/YidC family.</text>
</comment>
<evidence type="ECO:0000256" key="9">
    <source>
        <dbReference type="RuleBase" id="RU003945"/>
    </source>
</evidence>
<evidence type="ECO:0000313" key="12">
    <source>
        <dbReference type="EMBL" id="OBZ74719.1"/>
    </source>
</evidence>
<evidence type="ECO:0000256" key="1">
    <source>
        <dbReference type="ARBA" id="ARBA00004448"/>
    </source>
</evidence>
<keyword evidence="4" id="KW-0999">Mitochondrion inner membrane</keyword>
<reference evidence="12 13" key="1">
    <citation type="submission" date="2016-03" db="EMBL/GenBank/DDBJ databases">
        <title>Whole genome sequencing of Grifola frondosa 9006-11.</title>
        <authorList>
            <person name="Min B."/>
            <person name="Park H."/>
            <person name="Kim J.-G."/>
            <person name="Cho H."/>
            <person name="Oh Y.-L."/>
            <person name="Kong W.-S."/>
            <person name="Choi I.-G."/>
        </authorList>
    </citation>
    <scope>NUCLEOTIDE SEQUENCE [LARGE SCALE GENOMIC DNA]</scope>
    <source>
        <strain evidence="12 13">9006-11</strain>
    </source>
</reference>
<comment type="caution">
    <text evidence="12">The sequence shown here is derived from an EMBL/GenBank/DDBJ whole genome shotgun (WGS) entry which is preliminary data.</text>
</comment>
<organism evidence="12 13">
    <name type="scientific">Grifola frondosa</name>
    <name type="common">Maitake</name>
    <name type="synonym">Polyporus frondosus</name>
    <dbReference type="NCBI Taxonomy" id="5627"/>
    <lineage>
        <taxon>Eukaryota</taxon>
        <taxon>Fungi</taxon>
        <taxon>Dikarya</taxon>
        <taxon>Basidiomycota</taxon>
        <taxon>Agaricomycotina</taxon>
        <taxon>Agaricomycetes</taxon>
        <taxon>Polyporales</taxon>
        <taxon>Grifolaceae</taxon>
        <taxon>Grifola</taxon>
    </lineage>
</organism>
<dbReference type="PANTHER" id="PTHR12428:SF66">
    <property type="entry name" value="MITOCHONDRIAL INNER MEMBRANE PROTEIN OXA1L"/>
    <property type="match status" value="1"/>
</dbReference>
<gene>
    <name evidence="12" type="primary">Oxa1l</name>
    <name evidence="12" type="ORF">A0H81_05543</name>
</gene>
<evidence type="ECO:0000256" key="3">
    <source>
        <dbReference type="ARBA" id="ARBA00022692"/>
    </source>
</evidence>
<dbReference type="Proteomes" id="UP000092993">
    <property type="component" value="Unassembled WGS sequence"/>
</dbReference>
<evidence type="ECO:0000256" key="6">
    <source>
        <dbReference type="ARBA" id="ARBA00022989"/>
    </source>
</evidence>
<evidence type="ECO:0000256" key="7">
    <source>
        <dbReference type="ARBA" id="ARBA00023128"/>
    </source>
</evidence>
<dbReference type="InterPro" id="IPR028055">
    <property type="entry name" value="YidC/Oxa/ALB_C"/>
</dbReference>
<proteinExistence type="inferred from homology"/>
<dbReference type="PANTHER" id="PTHR12428">
    <property type="entry name" value="OXA1"/>
    <property type="match status" value="1"/>
</dbReference>
<keyword evidence="5" id="KW-0809">Transit peptide</keyword>
<dbReference type="InterPro" id="IPR001708">
    <property type="entry name" value="YidC/ALB3/OXA1/COX18"/>
</dbReference>
<dbReference type="STRING" id="5627.A0A1C7ME95"/>
<keyword evidence="13" id="KW-1185">Reference proteome</keyword>
<dbReference type="OMA" id="GWKNAQT"/>
<dbReference type="AlphaFoldDB" id="A0A1C7ME95"/>
<feature type="transmembrane region" description="Helical" evidence="10">
    <location>
        <begin position="171"/>
        <end position="190"/>
    </location>
</feature>
<dbReference type="OrthoDB" id="2148490at2759"/>
<evidence type="ECO:0000256" key="4">
    <source>
        <dbReference type="ARBA" id="ARBA00022792"/>
    </source>
</evidence>